<dbReference type="Pfam" id="PF00455">
    <property type="entry name" value="DeoRC"/>
    <property type="match status" value="1"/>
</dbReference>
<dbReference type="PANTHER" id="PTHR30363:SF4">
    <property type="entry name" value="GLYCEROL-3-PHOSPHATE REGULON REPRESSOR"/>
    <property type="match status" value="1"/>
</dbReference>
<accession>A0A645AXS5</accession>
<evidence type="ECO:0000256" key="1">
    <source>
        <dbReference type="ARBA" id="ARBA00022491"/>
    </source>
</evidence>
<evidence type="ECO:0000259" key="2">
    <source>
        <dbReference type="Pfam" id="PF00455"/>
    </source>
</evidence>
<evidence type="ECO:0000313" key="3">
    <source>
        <dbReference type="EMBL" id="MPM57596.1"/>
    </source>
</evidence>
<organism evidence="3">
    <name type="scientific">bioreactor metagenome</name>
    <dbReference type="NCBI Taxonomy" id="1076179"/>
    <lineage>
        <taxon>unclassified sequences</taxon>
        <taxon>metagenomes</taxon>
        <taxon>ecological metagenomes</taxon>
    </lineage>
</organism>
<proteinExistence type="predicted"/>
<dbReference type="InterPro" id="IPR050313">
    <property type="entry name" value="Carb_Metab_HTH_regulators"/>
</dbReference>
<protein>
    <recommendedName>
        <fullName evidence="2">DeoR-like transcriptional repressor C-terminal sensor domain-containing protein</fullName>
    </recommendedName>
</protein>
<gene>
    <name evidence="3" type="ORF">SDC9_104418</name>
</gene>
<name>A0A645AXS5_9ZZZZ</name>
<dbReference type="InterPro" id="IPR014036">
    <property type="entry name" value="DeoR-like_C"/>
</dbReference>
<dbReference type="SUPFAM" id="SSF100950">
    <property type="entry name" value="NagB/RpiA/CoA transferase-like"/>
    <property type="match status" value="1"/>
</dbReference>
<dbReference type="SMART" id="SM01134">
    <property type="entry name" value="DeoRC"/>
    <property type="match status" value="1"/>
</dbReference>
<sequence>MQDAQAEIIVAGGHYNPKYGMNVGQITSDLLRQFNFDYAFIGCVGVDIQHGAITTADIETASIKRIAIRNANRKLLLVDSTKMNTKGFFGFEMINTFDAVFTDAFPEAMERPENVIICSAESSPERQ</sequence>
<dbReference type="EMBL" id="VSSQ01016350">
    <property type="protein sequence ID" value="MPM57596.1"/>
    <property type="molecule type" value="Genomic_DNA"/>
</dbReference>
<dbReference type="AlphaFoldDB" id="A0A645AXS5"/>
<dbReference type="PANTHER" id="PTHR30363">
    <property type="entry name" value="HTH-TYPE TRANSCRIPTIONAL REGULATOR SRLR-RELATED"/>
    <property type="match status" value="1"/>
</dbReference>
<keyword evidence="1" id="KW-0678">Repressor</keyword>
<reference evidence="3" key="1">
    <citation type="submission" date="2019-08" db="EMBL/GenBank/DDBJ databases">
        <authorList>
            <person name="Kucharzyk K."/>
            <person name="Murdoch R.W."/>
            <person name="Higgins S."/>
            <person name="Loffler F."/>
        </authorList>
    </citation>
    <scope>NUCLEOTIDE SEQUENCE</scope>
</reference>
<dbReference type="InterPro" id="IPR037171">
    <property type="entry name" value="NagB/RpiA_transferase-like"/>
</dbReference>
<feature type="domain" description="DeoR-like transcriptional repressor C-terminal sensor" evidence="2">
    <location>
        <begin position="3"/>
        <end position="103"/>
    </location>
</feature>
<comment type="caution">
    <text evidence="3">The sequence shown here is derived from an EMBL/GenBank/DDBJ whole genome shotgun (WGS) entry which is preliminary data.</text>
</comment>